<dbReference type="Proteomes" id="UP000014480">
    <property type="component" value="Unassembled WGS sequence"/>
</dbReference>
<evidence type="ECO:0000313" key="2">
    <source>
        <dbReference type="Proteomes" id="UP000014480"/>
    </source>
</evidence>
<dbReference type="InterPro" id="IPR027417">
    <property type="entry name" value="P-loop_NTPase"/>
</dbReference>
<dbReference type="SUPFAM" id="SSF52540">
    <property type="entry name" value="P-loop containing nucleoside triphosphate hydrolases"/>
    <property type="match status" value="1"/>
</dbReference>
<organism evidence="1 2">
    <name type="scientific">Colletotrichum orbiculare (strain 104-T / ATCC 96160 / CBS 514.97 / LARS 414 / MAFF 240422)</name>
    <name type="common">Cucumber anthracnose fungus</name>
    <name type="synonym">Colletotrichum lagenarium</name>
    <dbReference type="NCBI Taxonomy" id="1213857"/>
    <lineage>
        <taxon>Eukaryota</taxon>
        <taxon>Fungi</taxon>
        <taxon>Dikarya</taxon>
        <taxon>Ascomycota</taxon>
        <taxon>Pezizomycotina</taxon>
        <taxon>Sordariomycetes</taxon>
        <taxon>Hypocreomycetidae</taxon>
        <taxon>Glomerellales</taxon>
        <taxon>Glomerellaceae</taxon>
        <taxon>Colletotrichum</taxon>
        <taxon>Colletotrichum orbiculare species complex</taxon>
    </lineage>
</organism>
<dbReference type="EMBL" id="AMCV02000001">
    <property type="protein sequence ID" value="TDZ25830.1"/>
    <property type="molecule type" value="Genomic_DNA"/>
</dbReference>
<sequence>MEDQVSRLVEKAWTKFQSVPSDQRLLIAISGIPGSGKTTLSSLLATRLNARHALLDPSRPRPPVAAFVPMDGYHLTRAQLDALPDPAAAHARRGAAFTFDGESFHALVRKLRDPLDAHAPPIYAPSFDHAVKDPKENDIAVLPGHRIVVFEGNYVALDKPPWSDAARLMDELWFVDVDFEVARKRLIGRHVKAGIARNEEEADKRVRENDLINGREIVDFRVRVDEVVYSREDDDWVHE</sequence>
<evidence type="ECO:0000313" key="1">
    <source>
        <dbReference type="EMBL" id="TDZ25830.1"/>
    </source>
</evidence>
<dbReference type="HOGENOM" id="CLU_067202_1_1_1"/>
<reference evidence="2" key="2">
    <citation type="journal article" date="2019" name="Mol. Plant Microbe Interact.">
        <title>Genome sequence resources for four phytopathogenic fungi from the Colletotrichum orbiculare species complex.</title>
        <authorList>
            <person name="Gan P."/>
            <person name="Tsushima A."/>
            <person name="Narusaka M."/>
            <person name="Narusaka Y."/>
            <person name="Takano Y."/>
            <person name="Kubo Y."/>
            <person name="Shirasu K."/>
        </authorList>
    </citation>
    <scope>GENOME REANNOTATION</scope>
    <source>
        <strain evidence="2">104-T / ATCC 96160 / CBS 514.97 / LARS 414 / MAFF 240422</strain>
    </source>
</reference>
<protein>
    <submittedName>
        <fullName evidence="1">Uridine kinase</fullName>
    </submittedName>
</protein>
<reference evidence="2" key="1">
    <citation type="journal article" date="2013" name="New Phytol.">
        <title>Comparative genomic and transcriptomic analyses reveal the hemibiotrophic stage shift of Colletotrichum fungi.</title>
        <authorList>
            <person name="Gan P."/>
            <person name="Ikeda K."/>
            <person name="Irieda H."/>
            <person name="Narusaka M."/>
            <person name="O'Connell R.J."/>
            <person name="Narusaka Y."/>
            <person name="Takano Y."/>
            <person name="Kubo Y."/>
            <person name="Shirasu K."/>
        </authorList>
    </citation>
    <scope>NUCLEOTIDE SEQUENCE [LARGE SCALE GENOMIC DNA]</scope>
    <source>
        <strain evidence="2">104-T / ATCC 96160 / CBS 514.97 / LARS 414 / MAFF 240422</strain>
    </source>
</reference>
<dbReference type="AlphaFoldDB" id="N4V1Y3"/>
<dbReference type="PANTHER" id="PTHR10285">
    <property type="entry name" value="URIDINE KINASE"/>
    <property type="match status" value="1"/>
</dbReference>
<keyword evidence="2" id="KW-1185">Reference proteome</keyword>
<dbReference type="OrthoDB" id="6362633at2759"/>
<dbReference type="GO" id="GO:0016301">
    <property type="term" value="F:kinase activity"/>
    <property type="evidence" value="ECO:0007669"/>
    <property type="project" value="UniProtKB-KW"/>
</dbReference>
<dbReference type="Gene3D" id="3.40.50.300">
    <property type="entry name" value="P-loop containing nucleotide triphosphate hydrolases"/>
    <property type="match status" value="2"/>
</dbReference>
<dbReference type="STRING" id="1213857.N4V1Y3"/>
<keyword evidence="1" id="KW-0808">Transferase</keyword>
<keyword evidence="1" id="KW-0418">Kinase</keyword>
<name>N4V1Y3_COLOR</name>
<accession>N4V1Y3</accession>
<gene>
    <name evidence="1" type="ORF">Cob_v000400</name>
</gene>
<proteinExistence type="predicted"/>
<comment type="caution">
    <text evidence="1">The sequence shown here is derived from an EMBL/GenBank/DDBJ whole genome shotgun (WGS) entry which is preliminary data.</text>
</comment>
<dbReference type="eggNOG" id="KOG2702">
    <property type="taxonomic scope" value="Eukaryota"/>
</dbReference>